<name>A0A6I3LRH8_9FLAO</name>
<dbReference type="PANTHER" id="PTHR30329">
    <property type="entry name" value="STATOR ELEMENT OF FLAGELLAR MOTOR COMPLEX"/>
    <property type="match status" value="1"/>
</dbReference>
<dbReference type="Gene3D" id="3.30.1330.60">
    <property type="entry name" value="OmpA-like domain"/>
    <property type="match status" value="1"/>
</dbReference>
<dbReference type="SUPFAM" id="SSF103088">
    <property type="entry name" value="OmpA-like"/>
    <property type="match status" value="1"/>
</dbReference>
<dbReference type="InterPro" id="IPR011990">
    <property type="entry name" value="TPR-like_helical_dom_sf"/>
</dbReference>
<evidence type="ECO:0000256" key="2">
    <source>
        <dbReference type="ARBA" id="ARBA00023136"/>
    </source>
</evidence>
<evidence type="ECO:0000256" key="4">
    <source>
        <dbReference type="PROSITE-ProRule" id="PRU00473"/>
    </source>
</evidence>
<dbReference type="PRINTS" id="PR01021">
    <property type="entry name" value="OMPADOMAIN"/>
</dbReference>
<evidence type="ECO:0000256" key="5">
    <source>
        <dbReference type="SAM" id="Phobius"/>
    </source>
</evidence>
<keyword evidence="8" id="KW-1185">Reference proteome</keyword>
<evidence type="ECO:0000313" key="7">
    <source>
        <dbReference type="EMBL" id="MTG99291.1"/>
    </source>
</evidence>
<organism evidence="7 8">
    <name type="scientific">Myroides albus</name>
    <dbReference type="NCBI Taxonomy" id="2562892"/>
    <lineage>
        <taxon>Bacteria</taxon>
        <taxon>Pseudomonadati</taxon>
        <taxon>Bacteroidota</taxon>
        <taxon>Flavobacteriia</taxon>
        <taxon>Flavobacteriales</taxon>
        <taxon>Flavobacteriaceae</taxon>
        <taxon>Myroides</taxon>
    </lineage>
</organism>
<evidence type="ECO:0000259" key="6">
    <source>
        <dbReference type="PROSITE" id="PS51123"/>
    </source>
</evidence>
<gene>
    <name evidence="7" type="ORF">GJV76_14355</name>
</gene>
<comment type="caution">
    <text evidence="7">The sequence shown here is derived from an EMBL/GenBank/DDBJ whole genome shotgun (WGS) entry which is preliminary data.</text>
</comment>
<dbReference type="InterPro" id="IPR006665">
    <property type="entry name" value="OmpA-like"/>
</dbReference>
<comment type="subcellular location">
    <subcellularLocation>
        <location evidence="1">Cell outer membrane</location>
    </subcellularLocation>
</comment>
<evidence type="ECO:0000256" key="3">
    <source>
        <dbReference type="ARBA" id="ARBA00023237"/>
    </source>
</evidence>
<dbReference type="Pfam" id="PF00691">
    <property type="entry name" value="OmpA"/>
    <property type="match status" value="1"/>
</dbReference>
<dbReference type="PROSITE" id="PS51123">
    <property type="entry name" value="OMPA_2"/>
    <property type="match status" value="1"/>
</dbReference>
<dbReference type="GO" id="GO:0009279">
    <property type="term" value="C:cell outer membrane"/>
    <property type="evidence" value="ECO:0007669"/>
    <property type="project" value="UniProtKB-SubCell"/>
</dbReference>
<feature type="domain" description="OmpA-like" evidence="6">
    <location>
        <begin position="529"/>
        <end position="647"/>
    </location>
</feature>
<keyword evidence="5" id="KW-0812">Transmembrane</keyword>
<dbReference type="InterPro" id="IPR050330">
    <property type="entry name" value="Bact_OuterMem_StrucFunc"/>
</dbReference>
<dbReference type="AlphaFoldDB" id="A0A6I3LRH8"/>
<keyword evidence="5" id="KW-1133">Transmembrane helix</keyword>
<evidence type="ECO:0000313" key="8">
    <source>
        <dbReference type="Proteomes" id="UP000438760"/>
    </source>
</evidence>
<keyword evidence="3" id="KW-0998">Cell outer membrane</keyword>
<dbReference type="SUPFAM" id="SSF82171">
    <property type="entry name" value="DPP6 N-terminal domain-like"/>
    <property type="match status" value="1"/>
</dbReference>
<dbReference type="Proteomes" id="UP000438760">
    <property type="component" value="Unassembled WGS sequence"/>
</dbReference>
<accession>A0A6I3LRH8</accession>
<proteinExistence type="predicted"/>
<dbReference type="InterPro" id="IPR006664">
    <property type="entry name" value="OMP_bac"/>
</dbReference>
<dbReference type="SUPFAM" id="SSF48452">
    <property type="entry name" value="TPR-like"/>
    <property type="match status" value="1"/>
</dbReference>
<protein>
    <submittedName>
        <fullName evidence="7">OmpA family protein</fullName>
    </submittedName>
</protein>
<feature type="transmembrane region" description="Helical" evidence="5">
    <location>
        <begin position="6"/>
        <end position="25"/>
    </location>
</feature>
<dbReference type="EMBL" id="WMJX01000057">
    <property type="protein sequence ID" value="MTG99291.1"/>
    <property type="molecule type" value="Genomic_DNA"/>
</dbReference>
<dbReference type="InterPro" id="IPR011659">
    <property type="entry name" value="WD40"/>
</dbReference>
<evidence type="ECO:0000256" key="1">
    <source>
        <dbReference type="ARBA" id="ARBA00004442"/>
    </source>
</evidence>
<reference evidence="7 8" key="1">
    <citation type="submission" date="2019-11" db="EMBL/GenBank/DDBJ databases">
        <title>Genome of Strain BIT-d1.</title>
        <authorList>
            <person name="Yang Y."/>
        </authorList>
    </citation>
    <scope>NUCLEOTIDE SEQUENCE [LARGE SCALE GENOMIC DNA]</scope>
    <source>
        <strain evidence="7 8">BIT-d1</strain>
    </source>
</reference>
<dbReference type="Gene3D" id="1.25.40.10">
    <property type="entry name" value="Tetratricopeptide repeat domain"/>
    <property type="match status" value="1"/>
</dbReference>
<sequence length="647" mass="75202">MIGRYIVKYGMLVVMCFAFNVDVLAKKKPSLKRADKYYKNTEYTKAAEEYKRLDRGSRNTDAYVYLQLANCYDKLDRVIEASTYYGKAIAKDKDIDPEVLYRYAKILQKSGRYEVARDMMDDFSELKPTDSRAKDFLQDPDAYYNLSKLKERFSYQESGMNDRYYDDFGALMTSNDTIYFVSNRTKQEKKIARKLFEVRDKYKRLPNYDIYQAEFKSPSDPIFKATRLKGTINKRFNDGRATLAPDGERIFFASESYRHRRFRKNPIVKSRDRIMNLFVAQRKGTKWRKVKKLPFTKPHYTYQSPAMSADGKYLYFASNMEGSHGELDIWRVELLEDEDYGEPENLGSVINSGTINDDPFVSEENILYFSSDRWGGFGGMDIYMVDLDSKNAKPINVGPPINTALDDYSFSFYPSKNIGFFSSNRIGRNDIYKVLPVCKRDVEITVKNKKFDKVIPNALVQFTNSKRMTEAEAVTREDGKVEGYITCGETYKVEINHADYINEELEVSIGKDQERESIVVYLRPLEELMIEEDRITLAPIHFAFDQKEITLESKHELDKLVKVMKRYPTMRVKVASHTDSKGKAEYNLKLSENRAQATVEYLVSQGVAEDRLEYEGYGSKDLKIKCNPCDEAQDAQNRRSEFLILNK</sequence>
<dbReference type="PANTHER" id="PTHR30329:SF21">
    <property type="entry name" value="LIPOPROTEIN YIAD-RELATED"/>
    <property type="match status" value="1"/>
</dbReference>
<dbReference type="InterPro" id="IPR036737">
    <property type="entry name" value="OmpA-like_sf"/>
</dbReference>
<dbReference type="RefSeq" id="WP_155093288.1">
    <property type="nucleotide sequence ID" value="NZ_CP102754.1"/>
</dbReference>
<dbReference type="OrthoDB" id="9809364at2"/>
<dbReference type="InterPro" id="IPR011042">
    <property type="entry name" value="6-blade_b-propeller_TolB-like"/>
</dbReference>
<keyword evidence="2 4" id="KW-0472">Membrane</keyword>
<dbReference type="Gene3D" id="2.120.10.30">
    <property type="entry name" value="TolB, C-terminal domain"/>
    <property type="match status" value="1"/>
</dbReference>
<dbReference type="Pfam" id="PF07676">
    <property type="entry name" value="PD40"/>
    <property type="match status" value="2"/>
</dbReference>
<dbReference type="CDD" id="cd07185">
    <property type="entry name" value="OmpA_C-like"/>
    <property type="match status" value="1"/>
</dbReference>